<reference evidence="2" key="1">
    <citation type="submission" date="2025-05" db="UniProtKB">
        <authorList>
            <consortium name="Ensembl"/>
        </authorList>
    </citation>
    <scope>IDENTIFICATION</scope>
</reference>
<dbReference type="Ensembl" id="ENSSSCT00040063049.1">
    <property type="protein sequence ID" value="ENSSSCP00040026599.1"/>
    <property type="gene ID" value="ENSSSCG00040046840.1"/>
</dbReference>
<proteinExistence type="predicted"/>
<feature type="compositionally biased region" description="Acidic residues" evidence="1">
    <location>
        <begin position="17"/>
        <end position="30"/>
    </location>
</feature>
<dbReference type="Proteomes" id="UP000694571">
    <property type="component" value="Unplaced"/>
</dbReference>
<dbReference type="Proteomes" id="UP000694726">
    <property type="component" value="Unplaced"/>
</dbReference>
<protein>
    <submittedName>
        <fullName evidence="2">Uncharacterized protein</fullName>
    </submittedName>
</protein>
<evidence type="ECO:0000256" key="1">
    <source>
        <dbReference type="SAM" id="MobiDB-lite"/>
    </source>
</evidence>
<dbReference type="Ensembl" id="ENSSSCT00050070862.1">
    <property type="protein sequence ID" value="ENSSSCP00050030459.1"/>
    <property type="gene ID" value="ENSSSCG00050052037.1"/>
</dbReference>
<accession>A0A8D0MP96</accession>
<evidence type="ECO:0000313" key="2">
    <source>
        <dbReference type="Ensembl" id="ENSSSCP00015006615.1"/>
    </source>
</evidence>
<dbReference type="AlphaFoldDB" id="A0A8D0MP96"/>
<feature type="region of interest" description="Disordered" evidence="1">
    <location>
        <begin position="1"/>
        <end position="30"/>
    </location>
</feature>
<dbReference type="Proteomes" id="UP000694722">
    <property type="component" value="Unplaced"/>
</dbReference>
<evidence type="ECO:0000313" key="3">
    <source>
        <dbReference type="Proteomes" id="UP000694726"/>
    </source>
</evidence>
<organism evidence="2 3">
    <name type="scientific">Sus scrofa</name>
    <name type="common">Pig</name>
    <dbReference type="NCBI Taxonomy" id="9823"/>
    <lineage>
        <taxon>Eukaryota</taxon>
        <taxon>Metazoa</taxon>
        <taxon>Chordata</taxon>
        <taxon>Craniata</taxon>
        <taxon>Vertebrata</taxon>
        <taxon>Euteleostomi</taxon>
        <taxon>Mammalia</taxon>
        <taxon>Eutheria</taxon>
        <taxon>Laurasiatheria</taxon>
        <taxon>Artiodactyla</taxon>
        <taxon>Suina</taxon>
        <taxon>Suidae</taxon>
        <taxon>Sus</taxon>
    </lineage>
</organism>
<name>A0A8D0MP96_PIG</name>
<sequence length="55" mass="6374">MALEDEGRMLTGFGEPKEEEAEEEELAEEDGREGLFDFLHIRDHWVVHTLSNSLE</sequence>
<dbReference type="Ensembl" id="ENSSSCT00015016960.1">
    <property type="protein sequence ID" value="ENSSSCP00015006615.1"/>
    <property type="gene ID" value="ENSSSCG00015012876.1"/>
</dbReference>